<dbReference type="Pfam" id="PF03351">
    <property type="entry name" value="DOMON"/>
    <property type="match status" value="1"/>
</dbReference>
<comment type="similarity">
    <text evidence="3">Belongs to the FRRS1 family.</text>
</comment>
<feature type="transmembrane region" description="Helical" evidence="14">
    <location>
        <begin position="479"/>
        <end position="502"/>
    </location>
</feature>
<reference evidence="19" key="2">
    <citation type="submission" date="2025-09" db="UniProtKB">
        <authorList>
            <consortium name="Ensembl"/>
        </authorList>
    </citation>
    <scope>IDENTIFICATION</scope>
</reference>
<dbReference type="GO" id="GO:0006879">
    <property type="term" value="P:intracellular iron ion homeostasis"/>
    <property type="evidence" value="ECO:0007669"/>
    <property type="project" value="TreeGrafter"/>
</dbReference>
<dbReference type="SMART" id="SM00665">
    <property type="entry name" value="B561"/>
    <property type="match status" value="1"/>
</dbReference>
<dbReference type="Pfam" id="PF02014">
    <property type="entry name" value="Reeler"/>
    <property type="match status" value="1"/>
</dbReference>
<protein>
    <recommendedName>
        <fullName evidence="12">Ferric-chelate reductase 1</fullName>
    </recommendedName>
    <alternativeName>
        <fullName evidence="13">Stromal cell-derived receptor 2</fullName>
    </alternativeName>
</protein>
<evidence type="ECO:0000256" key="5">
    <source>
        <dbReference type="ARBA" id="ARBA00022692"/>
    </source>
</evidence>
<keyword evidence="5 14" id="KW-0812">Transmembrane</keyword>
<evidence type="ECO:0000256" key="2">
    <source>
        <dbReference type="ARBA" id="ARBA00004141"/>
    </source>
</evidence>
<feature type="transmembrane region" description="Helical" evidence="14">
    <location>
        <begin position="570"/>
        <end position="590"/>
    </location>
</feature>
<reference evidence="19" key="1">
    <citation type="submission" date="2025-08" db="UniProtKB">
        <authorList>
            <consortium name="Ensembl"/>
        </authorList>
    </citation>
    <scope>IDENTIFICATION</scope>
</reference>
<keyword evidence="7 14" id="KW-1133">Transmembrane helix</keyword>
<keyword evidence="10" id="KW-0325">Glycoprotein</keyword>
<dbReference type="InterPro" id="IPR042307">
    <property type="entry name" value="Reeler_sf"/>
</dbReference>
<evidence type="ECO:0000313" key="19">
    <source>
        <dbReference type="Ensembl" id="ENSCGRP00001013939.1"/>
    </source>
</evidence>
<evidence type="ECO:0000259" key="16">
    <source>
        <dbReference type="PROSITE" id="PS50836"/>
    </source>
</evidence>
<evidence type="ECO:0000256" key="7">
    <source>
        <dbReference type="ARBA" id="ARBA00022989"/>
    </source>
</evidence>
<keyword evidence="4" id="KW-0813">Transport</keyword>
<dbReference type="InterPro" id="IPR005018">
    <property type="entry name" value="DOMON_domain"/>
</dbReference>
<name>A0A8C2M3X3_CRIGR</name>
<dbReference type="GO" id="GO:0016722">
    <property type="term" value="F:oxidoreductase activity, acting on metal ions"/>
    <property type="evidence" value="ECO:0007669"/>
    <property type="project" value="TreeGrafter"/>
</dbReference>
<evidence type="ECO:0000256" key="13">
    <source>
        <dbReference type="ARBA" id="ARBA00081205"/>
    </source>
</evidence>
<feature type="transmembrane region" description="Helical" evidence="14">
    <location>
        <begin position="417"/>
        <end position="436"/>
    </location>
</feature>
<dbReference type="FunFam" id="1.20.120.1770:FF:000003">
    <property type="entry name" value="Ferric chelate reductase 1"/>
    <property type="match status" value="1"/>
</dbReference>
<evidence type="ECO:0000256" key="8">
    <source>
        <dbReference type="ARBA" id="ARBA00023004"/>
    </source>
</evidence>
<keyword evidence="6" id="KW-0249">Electron transport</keyword>
<dbReference type="CDD" id="cd08544">
    <property type="entry name" value="Reeler"/>
    <property type="match status" value="1"/>
</dbReference>
<feature type="chain" id="PRO_5034168986" description="Ferric-chelate reductase 1" evidence="15">
    <location>
        <begin position="23"/>
        <end position="593"/>
    </location>
</feature>
<evidence type="ECO:0000256" key="6">
    <source>
        <dbReference type="ARBA" id="ARBA00022982"/>
    </source>
</evidence>
<dbReference type="AlphaFoldDB" id="A0A8C2M3X3"/>
<comment type="cofactor">
    <cofactor evidence="1">
        <name>heme b</name>
        <dbReference type="ChEBI" id="CHEBI:60344"/>
    </cofactor>
</comment>
<organism evidence="19 20">
    <name type="scientific">Cricetulus griseus</name>
    <name type="common">Chinese hamster</name>
    <name type="synonym">Cricetulus barabensis griseus</name>
    <dbReference type="NCBI Taxonomy" id="10029"/>
    <lineage>
        <taxon>Eukaryota</taxon>
        <taxon>Metazoa</taxon>
        <taxon>Chordata</taxon>
        <taxon>Craniata</taxon>
        <taxon>Vertebrata</taxon>
        <taxon>Euteleostomi</taxon>
        <taxon>Mammalia</taxon>
        <taxon>Eutheria</taxon>
        <taxon>Euarchontoglires</taxon>
        <taxon>Glires</taxon>
        <taxon>Rodentia</taxon>
        <taxon>Myomorpha</taxon>
        <taxon>Muroidea</taxon>
        <taxon>Cricetidae</taxon>
        <taxon>Cricetinae</taxon>
        <taxon>Cricetulus</taxon>
    </lineage>
</organism>
<feature type="domain" description="DOMON" evidence="16">
    <location>
        <begin position="216"/>
        <end position="332"/>
    </location>
</feature>
<dbReference type="GO" id="GO:0016020">
    <property type="term" value="C:membrane"/>
    <property type="evidence" value="ECO:0007669"/>
    <property type="project" value="UniProtKB-SubCell"/>
</dbReference>
<evidence type="ECO:0000256" key="3">
    <source>
        <dbReference type="ARBA" id="ARBA00009195"/>
    </source>
</evidence>
<accession>A0A8C2M3X3</accession>
<dbReference type="Proteomes" id="UP000694386">
    <property type="component" value="Unplaced"/>
</dbReference>
<dbReference type="InterPro" id="IPR002861">
    <property type="entry name" value="Reeler_dom"/>
</dbReference>
<proteinExistence type="inferred from homology"/>
<dbReference type="FunFam" id="2.60.40.4060:FF:000003">
    <property type="entry name" value="Ferric chelate reductase 1"/>
    <property type="match status" value="1"/>
</dbReference>
<evidence type="ECO:0000256" key="12">
    <source>
        <dbReference type="ARBA" id="ARBA00073117"/>
    </source>
</evidence>
<dbReference type="InterPro" id="IPR051237">
    <property type="entry name" value="Ferric-chelate_Red/DefProt"/>
</dbReference>
<feature type="transmembrane region" description="Helical" evidence="14">
    <location>
        <begin position="514"/>
        <end position="532"/>
    </location>
</feature>
<comment type="subcellular location">
    <subcellularLocation>
        <location evidence="2">Membrane</location>
        <topology evidence="2">Multi-pass membrane protein</topology>
    </subcellularLocation>
</comment>
<dbReference type="PANTHER" id="PTHR45828:SF3">
    <property type="entry name" value="FERRIC-CHELATE REDUCTASE 1"/>
    <property type="match status" value="1"/>
</dbReference>
<dbReference type="CDD" id="cd08760">
    <property type="entry name" value="Cyt_b561_FRRS1_like"/>
    <property type="match status" value="1"/>
</dbReference>
<feature type="signal peptide" evidence="15">
    <location>
        <begin position="1"/>
        <end position="22"/>
    </location>
</feature>
<sequence length="593" mass="66097">MAAPEFTVSALVFVLLICSVAGYPSGKVVMSCGGMIPQHGHRPQSEPVHQITVSQMKFKPGDQIQVTLSGPQFRGFLLEARDAEDLSGPPVGSFTLIDSEVSQLLTCEDVQGSAVSHTSPSKKTEIKVYWNAPSSAPNHIQFLVTVVEKYKIYWVKIPSHIISQPNAPTFTTPKATTQPMTTSPSVSQLTKPFSASECGNKKFCVRSPLNCDPESEPACVFLSFTRDDQTVMVEMSGPSEGYLSFAFSHDRWMGDDDAYLCIREDQTVYIRPSYLTGRSYPVMESTRGTLEDMAWRLVDGVIQCSFRRNITLPGVKNRFVLNESYYIFLAEGAAHDGRIFRHLKQPLITYEKYDVTGTPKNVGGSHSSPLLKAHGALMFVAWMTTVSIGVLVARFFRSVWSKAFFLGEAVWFQVHRILMLATSVLTCIAFVMPFVYRGGWSRHAGYHPYLGCTVMTLAVLQPLLATFRPPLHDPRRQVFNWTHWSVGTAARIIAVAAMFLGMDLPGLNLPSPQKTYAMMGFVVWHIGTEVLLEIHAYRLSRKVEILDDDRIQILQSLTVAEAEGHVFKKVVLVIYICGNMIFLVIFLSAINQV</sequence>
<keyword evidence="15" id="KW-0732">Signal</keyword>
<dbReference type="PROSITE" id="PS50836">
    <property type="entry name" value="DOMON"/>
    <property type="match status" value="1"/>
</dbReference>
<evidence type="ECO:0000256" key="15">
    <source>
        <dbReference type="SAM" id="SignalP"/>
    </source>
</evidence>
<evidence type="ECO:0000256" key="4">
    <source>
        <dbReference type="ARBA" id="ARBA00022448"/>
    </source>
</evidence>
<comment type="function">
    <text evidence="11">Ferric-chelate reductases reduce Fe(3+) to Fe(2+) before its transport from the endosome to the cytoplasm.</text>
</comment>
<dbReference type="PROSITE" id="PS51019">
    <property type="entry name" value="REELIN"/>
    <property type="match status" value="1"/>
</dbReference>
<dbReference type="PANTHER" id="PTHR45828">
    <property type="entry name" value="CYTOCHROME B561/FERRIC REDUCTASE TRANSMEMBRANE"/>
    <property type="match status" value="1"/>
</dbReference>
<feature type="transmembrane region" description="Helical" evidence="14">
    <location>
        <begin position="376"/>
        <end position="396"/>
    </location>
</feature>
<evidence type="ECO:0000256" key="1">
    <source>
        <dbReference type="ARBA" id="ARBA00001970"/>
    </source>
</evidence>
<dbReference type="CDD" id="cd09628">
    <property type="entry name" value="DOMON_SDR_2_like"/>
    <property type="match status" value="1"/>
</dbReference>
<dbReference type="PROSITE" id="PS50939">
    <property type="entry name" value="CYTOCHROME_B561"/>
    <property type="match status" value="1"/>
</dbReference>
<dbReference type="Gene3D" id="2.60.40.4060">
    <property type="entry name" value="Reeler domain"/>
    <property type="match status" value="1"/>
</dbReference>
<evidence type="ECO:0000259" key="17">
    <source>
        <dbReference type="PROSITE" id="PS50939"/>
    </source>
</evidence>
<dbReference type="SMART" id="SM00664">
    <property type="entry name" value="DoH"/>
    <property type="match status" value="1"/>
</dbReference>
<evidence type="ECO:0000256" key="9">
    <source>
        <dbReference type="ARBA" id="ARBA00023136"/>
    </source>
</evidence>
<evidence type="ECO:0000313" key="20">
    <source>
        <dbReference type="Proteomes" id="UP000694386"/>
    </source>
</evidence>
<feature type="transmembrane region" description="Helical" evidence="14">
    <location>
        <begin position="448"/>
        <end position="467"/>
    </location>
</feature>
<evidence type="ECO:0000256" key="11">
    <source>
        <dbReference type="ARBA" id="ARBA00056225"/>
    </source>
</evidence>
<keyword evidence="9 14" id="KW-0472">Membrane</keyword>
<evidence type="ECO:0000259" key="18">
    <source>
        <dbReference type="PROSITE" id="PS51019"/>
    </source>
</evidence>
<feature type="domain" description="Cytochrome b561" evidence="17">
    <location>
        <begin position="336"/>
        <end position="535"/>
    </location>
</feature>
<evidence type="ECO:0000256" key="10">
    <source>
        <dbReference type="ARBA" id="ARBA00023180"/>
    </source>
</evidence>
<keyword evidence="8" id="KW-0408">Iron</keyword>
<feature type="domain" description="Reelin" evidence="18">
    <location>
        <begin position="13"/>
        <end position="179"/>
    </location>
</feature>
<evidence type="ECO:0000256" key="14">
    <source>
        <dbReference type="SAM" id="Phobius"/>
    </source>
</evidence>
<dbReference type="Ensembl" id="ENSCGRT00001018176.1">
    <property type="protein sequence ID" value="ENSCGRP00001013939.1"/>
    <property type="gene ID" value="ENSCGRG00001014946.1"/>
</dbReference>
<dbReference type="InterPro" id="IPR006593">
    <property type="entry name" value="Cyt_b561/ferric_Rdtase_TM"/>
</dbReference>
<dbReference type="Gene3D" id="1.20.120.1770">
    <property type="match status" value="1"/>
</dbReference>